<protein>
    <submittedName>
        <fullName evidence="1">Uncharacterized protein</fullName>
    </submittedName>
</protein>
<organism evidence="1">
    <name type="scientific">Curvibacter symbiont subsp. Hydra magnipapillata</name>
    <dbReference type="NCBI Taxonomy" id="667019"/>
    <lineage>
        <taxon>Bacteria</taxon>
        <taxon>Pseudomonadati</taxon>
        <taxon>Pseudomonadota</taxon>
        <taxon>Betaproteobacteria</taxon>
        <taxon>Burkholderiales</taxon>
        <taxon>Comamonadaceae</taxon>
        <taxon>Curvibacter</taxon>
    </lineage>
</organism>
<evidence type="ECO:0000313" key="1">
    <source>
        <dbReference type="EMBL" id="CBA29327.1"/>
    </source>
</evidence>
<name>C9YAK8_CURXX</name>
<accession>C9YAK8</accession>
<reference evidence="1" key="1">
    <citation type="journal article" date="2010" name="Nature">
        <title>The dynamic genome of Hydra.</title>
        <authorList>
            <person name="Chapman J.A."/>
            <person name="Kirkness E.F."/>
            <person name="Simakov O."/>
            <person name="Hampson S.E."/>
            <person name="Mitros T."/>
            <person name="Weinmaier T."/>
            <person name="Rattei T."/>
            <person name="Balasubramanian P.G."/>
            <person name="Borman J."/>
            <person name="Busam D."/>
            <person name="Disbennett K."/>
            <person name="Pfannkoch C."/>
            <person name="Sumin N."/>
            <person name="Sutton G."/>
            <person name="Viswanathan L."/>
            <person name="Walenz B."/>
            <person name="Goodstein D.M."/>
            <person name="Hellsten U."/>
            <person name="Kawashima T."/>
            <person name="Prochnik S.E."/>
            <person name="Putnam N.H."/>
            <person name="Shu S."/>
            <person name="Blumberg B."/>
            <person name="Dana C.E."/>
            <person name="Gee L."/>
            <person name="Kibler D.F."/>
            <person name="Law L."/>
            <person name="Lindgens D."/>
            <person name="Martinez D.E."/>
            <person name="Peng J."/>
            <person name="Wigge P.A."/>
            <person name="Bertulat B."/>
            <person name="Guder C."/>
            <person name="Nakamura Y."/>
            <person name="Ozbek S."/>
            <person name="Watanabe H."/>
            <person name="Khalturin K."/>
            <person name="Hemmrich G."/>
            <person name="Franke A."/>
            <person name="Augustin R."/>
            <person name="Fraune S."/>
            <person name="Hayakawa E."/>
            <person name="Hayakawa S."/>
            <person name="Hirose M."/>
            <person name="Hwang J."/>
            <person name="Ikeo K."/>
            <person name="Nishimiya-Fujisawa C."/>
            <person name="Ogura A."/>
            <person name="Takahashi T."/>
            <person name="Steinmetz P.R."/>
            <person name="Zhang X."/>
            <person name="Aufschnaiter R."/>
            <person name="Eder M.K."/>
            <person name="Gorny A.K."/>
            <person name="Salvenmoser W."/>
            <person name="Heimberg A.M."/>
            <person name="Wheeler B.M."/>
            <person name="Peterson K.J."/>
            <person name="Boettger A."/>
            <person name="Tischler P."/>
            <person name="Wolf A."/>
            <person name="Gojobori T."/>
            <person name="Remington K.A."/>
            <person name="Strausberg R.L."/>
            <person name="Venter J."/>
            <person name="Technau U."/>
            <person name="Hobmayer B."/>
            <person name="Bosch T.C."/>
            <person name="Holstein T.W."/>
            <person name="Fujisawa T."/>
            <person name="Bode H.R."/>
            <person name="David C.N."/>
            <person name="Rokhsar D.S."/>
            <person name="Steele R.E."/>
        </authorList>
    </citation>
    <scope>NUCLEOTIDE SEQUENCE</scope>
</reference>
<dbReference type="EMBL" id="FN543104">
    <property type="protein sequence ID" value="CBA29327.1"/>
    <property type="molecule type" value="Genomic_DNA"/>
</dbReference>
<proteinExistence type="predicted"/>
<gene>
    <name evidence="1" type="ORF">Csp_A11590</name>
</gene>
<dbReference type="AlphaFoldDB" id="C9YAK8"/>
<sequence>MKLTQIQKFLLKFQPSDLAGLSNRVIAPPRKSAVKKV</sequence>